<dbReference type="AlphaFoldDB" id="A0AA37V034"/>
<dbReference type="GO" id="GO:0016491">
    <property type="term" value="F:oxidoreductase activity"/>
    <property type="evidence" value="ECO:0007669"/>
    <property type="project" value="InterPro"/>
</dbReference>
<comment type="caution">
    <text evidence="1">The sequence shown here is derived from an EMBL/GenBank/DDBJ whole genome shotgun (WGS) entry which is preliminary data.</text>
</comment>
<dbReference type="InterPro" id="IPR009078">
    <property type="entry name" value="Ferritin-like_SF"/>
</dbReference>
<reference evidence="1" key="1">
    <citation type="submission" date="2022-08" db="EMBL/GenBank/DDBJ databases">
        <title>Draft genome sequencing of Roseisolibacter agri AW1220.</title>
        <authorList>
            <person name="Tobiishi Y."/>
            <person name="Tonouchi A."/>
        </authorList>
    </citation>
    <scope>NUCLEOTIDE SEQUENCE</scope>
    <source>
        <strain evidence="1">AW1220</strain>
    </source>
</reference>
<dbReference type="EMBL" id="BRXS01000001">
    <property type="protein sequence ID" value="GLC23620.1"/>
    <property type="molecule type" value="Genomic_DNA"/>
</dbReference>
<dbReference type="InterPro" id="IPR012348">
    <property type="entry name" value="RNR-like"/>
</dbReference>
<gene>
    <name evidence="1" type="ORF">rosag_01330</name>
</gene>
<accession>A0AA37V034</accession>
<keyword evidence="2" id="KW-1185">Reference proteome</keyword>
<proteinExistence type="predicted"/>
<dbReference type="RefSeq" id="WP_284348059.1">
    <property type="nucleotide sequence ID" value="NZ_BRXS01000001.1"/>
</dbReference>
<dbReference type="Proteomes" id="UP001161325">
    <property type="component" value="Unassembled WGS sequence"/>
</dbReference>
<evidence type="ECO:0000313" key="2">
    <source>
        <dbReference type="Proteomes" id="UP001161325"/>
    </source>
</evidence>
<sequence>MPLTAPQARSRYFALYRGAARLAWDPAAIDLSRDRADWRRIRGEHAAERYPEQIARLCALFHEGEESVTRTLAPYASAVARAGLGVDLELHLAAQLYEEARHFEFFTRYFAEVLDGEGPTGEDAMAGAPRAVLVDDLQAISERLRREDDPARLGDLLTEGVTHYMGVVEAMLARTGYEGAHAALTARGWLPGLQEGFRLIRRDEGRHVAFGMLCVRDLVAADPRRAAIVHATFARHLPNVLATVQGFAEYEHLLVDLGALTAFAMRACRQFLAAAGLGDPSDAAAFERELDAAVQA</sequence>
<organism evidence="1 2">
    <name type="scientific">Roseisolibacter agri</name>
    <dbReference type="NCBI Taxonomy" id="2014610"/>
    <lineage>
        <taxon>Bacteria</taxon>
        <taxon>Pseudomonadati</taxon>
        <taxon>Gemmatimonadota</taxon>
        <taxon>Gemmatimonadia</taxon>
        <taxon>Gemmatimonadales</taxon>
        <taxon>Gemmatimonadaceae</taxon>
        <taxon>Roseisolibacter</taxon>
    </lineage>
</organism>
<dbReference type="Gene3D" id="1.10.620.20">
    <property type="entry name" value="Ribonucleotide Reductase, subunit A"/>
    <property type="match status" value="1"/>
</dbReference>
<protein>
    <submittedName>
        <fullName evidence="1">Uncharacterized protein</fullName>
    </submittedName>
</protein>
<dbReference type="SUPFAM" id="SSF47240">
    <property type="entry name" value="Ferritin-like"/>
    <property type="match status" value="1"/>
</dbReference>
<name>A0AA37V034_9BACT</name>
<evidence type="ECO:0000313" key="1">
    <source>
        <dbReference type="EMBL" id="GLC23620.1"/>
    </source>
</evidence>